<evidence type="ECO:0000256" key="1">
    <source>
        <dbReference type="SAM" id="Coils"/>
    </source>
</evidence>
<keyword evidence="1" id="KW-0175">Coiled coil</keyword>
<feature type="coiled-coil region" evidence="1">
    <location>
        <begin position="51"/>
        <end position="78"/>
    </location>
</feature>
<keyword evidence="3" id="KW-1185">Reference proteome</keyword>
<organism evidence="2 3">
    <name type="scientific">Pycnoporus cinnabarinus</name>
    <name type="common">Cinnabar-red polypore</name>
    <name type="synonym">Trametes cinnabarina</name>
    <dbReference type="NCBI Taxonomy" id="5643"/>
    <lineage>
        <taxon>Eukaryota</taxon>
        <taxon>Fungi</taxon>
        <taxon>Dikarya</taxon>
        <taxon>Basidiomycota</taxon>
        <taxon>Agaricomycotina</taxon>
        <taxon>Agaricomycetes</taxon>
        <taxon>Polyporales</taxon>
        <taxon>Polyporaceae</taxon>
        <taxon>Trametes</taxon>
    </lineage>
</organism>
<name>A0A060S8B7_PYCCI</name>
<dbReference type="AlphaFoldDB" id="A0A060S8B7"/>
<accession>A0A060S8B7</accession>
<dbReference type="OrthoDB" id="2748217at2759"/>
<protein>
    <submittedName>
        <fullName evidence="2">Uncharacterized protein</fullName>
    </submittedName>
</protein>
<comment type="caution">
    <text evidence="2">The sequence shown here is derived from an EMBL/GenBank/DDBJ whole genome shotgun (WGS) entry which is preliminary data.</text>
</comment>
<evidence type="ECO:0000313" key="3">
    <source>
        <dbReference type="Proteomes" id="UP000029665"/>
    </source>
</evidence>
<proteinExistence type="predicted"/>
<dbReference type="Proteomes" id="UP000029665">
    <property type="component" value="Unassembled WGS sequence"/>
</dbReference>
<gene>
    <name evidence="2" type="ORF">BN946_scf184998.g16</name>
</gene>
<evidence type="ECO:0000313" key="2">
    <source>
        <dbReference type="EMBL" id="CDO68519.1"/>
    </source>
</evidence>
<dbReference type="EMBL" id="CCBP010000020">
    <property type="protein sequence ID" value="CDO68519.1"/>
    <property type="molecule type" value="Genomic_DNA"/>
</dbReference>
<sequence>MCNNISGSACGFHPMTDDDLCAIHSHLNSLRRYTAVAAPTADSTGALATLVQRMEQMCANQQAALEQAQRANEMVLQQQRILTAVALRSELRAFNGMASQWKQLPLPNGDPFPAGVPFPRNIRDLKDNMSKEDVCRLAQIYEIEHVEGEKRLRDQLSVFIAGVRA</sequence>
<dbReference type="HOGENOM" id="CLU_1611621_0_0_1"/>
<reference evidence="2" key="1">
    <citation type="submission" date="2014-01" db="EMBL/GenBank/DDBJ databases">
        <title>The genome of the white-rot fungus Pycnoporus cinnabarinus: a basidiomycete model with a versatile arsenal for lignocellulosic biomass breakdown.</title>
        <authorList>
            <person name="Levasseur A."/>
            <person name="Lomascolo A."/>
            <person name="Ruiz-Duenas F.J."/>
            <person name="Uzan E."/>
            <person name="Piumi F."/>
            <person name="Kues U."/>
            <person name="Ram A.F.J."/>
            <person name="Murat C."/>
            <person name="Haon M."/>
            <person name="Benoit I."/>
            <person name="Arfi Y."/>
            <person name="Chevret D."/>
            <person name="Drula E."/>
            <person name="Kwon M.J."/>
            <person name="Gouret P."/>
            <person name="Lesage-Meessen L."/>
            <person name="Lombard V."/>
            <person name="Mariette J."/>
            <person name="Noirot C."/>
            <person name="Park J."/>
            <person name="Patyshakuliyeva A."/>
            <person name="Wieneger R.A.B."/>
            <person name="Wosten H.A.B."/>
            <person name="Martin F."/>
            <person name="Coutinho P.M."/>
            <person name="de Vries R."/>
            <person name="Martinez A.T."/>
            <person name="Klopp C."/>
            <person name="Pontarotti P."/>
            <person name="Henrissat B."/>
            <person name="Record E."/>
        </authorList>
    </citation>
    <scope>NUCLEOTIDE SEQUENCE [LARGE SCALE GENOMIC DNA]</scope>
    <source>
        <strain evidence="2">BRFM137</strain>
    </source>
</reference>